<keyword evidence="2" id="KW-0378">Hydrolase</keyword>
<organism evidence="2 3">
    <name type="scientific">Nonomuraea soli</name>
    <dbReference type="NCBI Taxonomy" id="1032476"/>
    <lineage>
        <taxon>Bacteria</taxon>
        <taxon>Bacillati</taxon>
        <taxon>Actinomycetota</taxon>
        <taxon>Actinomycetes</taxon>
        <taxon>Streptosporangiales</taxon>
        <taxon>Streptosporangiaceae</taxon>
        <taxon>Nonomuraea</taxon>
    </lineage>
</organism>
<evidence type="ECO:0000313" key="2">
    <source>
        <dbReference type="EMBL" id="MBA2890777.1"/>
    </source>
</evidence>
<dbReference type="EMBL" id="JACDUR010000002">
    <property type="protein sequence ID" value="MBA2890777.1"/>
    <property type="molecule type" value="Genomic_DNA"/>
</dbReference>
<feature type="transmembrane region" description="Helical" evidence="1">
    <location>
        <begin position="51"/>
        <end position="73"/>
    </location>
</feature>
<evidence type="ECO:0000313" key="3">
    <source>
        <dbReference type="Proteomes" id="UP000530928"/>
    </source>
</evidence>
<keyword evidence="3" id="KW-1185">Reference proteome</keyword>
<sequence length="167" mass="18121">MRKMALPVLTVAQWLSGRSRAPAEPAERNDHESLVAALEHAQRWYEHRLGLGLQILNFYLVSIAVMAAAYVGALQAKLDAVAGAIGVISAMVSLAAAIAGWRQRSLARLALQPLAELQDRLATASGVASLRMLERNPRRMTAMPVSLIMFTIACAISITGTLYAWLR</sequence>
<reference evidence="2 3" key="1">
    <citation type="submission" date="2020-07" db="EMBL/GenBank/DDBJ databases">
        <title>Genomic Encyclopedia of Type Strains, Phase IV (KMG-IV): sequencing the most valuable type-strain genomes for metagenomic binning, comparative biology and taxonomic classification.</title>
        <authorList>
            <person name="Goeker M."/>
        </authorList>
    </citation>
    <scope>NUCLEOTIDE SEQUENCE [LARGE SCALE GENOMIC DNA]</scope>
    <source>
        <strain evidence="2 3">DSM 45533</strain>
    </source>
</reference>
<keyword evidence="1" id="KW-1133">Transmembrane helix</keyword>
<dbReference type="AlphaFoldDB" id="A0A7W0CGX0"/>
<evidence type="ECO:0000256" key="1">
    <source>
        <dbReference type="SAM" id="Phobius"/>
    </source>
</evidence>
<keyword evidence="2" id="KW-0645">Protease</keyword>
<name>A0A7W0CGX0_9ACTN</name>
<dbReference type="GO" id="GO:0006508">
    <property type="term" value="P:proteolysis"/>
    <property type="evidence" value="ECO:0007669"/>
    <property type="project" value="UniProtKB-KW"/>
</dbReference>
<proteinExistence type="predicted"/>
<feature type="transmembrane region" description="Helical" evidence="1">
    <location>
        <begin position="142"/>
        <end position="166"/>
    </location>
</feature>
<keyword evidence="1" id="KW-0812">Transmembrane</keyword>
<protein>
    <submittedName>
        <fullName evidence="2">Membrane associated rhomboid family serine protease</fullName>
    </submittedName>
</protein>
<dbReference type="GO" id="GO:0008233">
    <property type="term" value="F:peptidase activity"/>
    <property type="evidence" value="ECO:0007669"/>
    <property type="project" value="UniProtKB-KW"/>
</dbReference>
<dbReference type="RefSeq" id="WP_181609563.1">
    <property type="nucleotide sequence ID" value="NZ_BAABAM010000006.1"/>
</dbReference>
<gene>
    <name evidence="2" type="ORF">HNR30_002118</name>
</gene>
<feature type="transmembrane region" description="Helical" evidence="1">
    <location>
        <begin position="80"/>
        <end position="101"/>
    </location>
</feature>
<dbReference type="Proteomes" id="UP000530928">
    <property type="component" value="Unassembled WGS sequence"/>
</dbReference>
<accession>A0A7W0CGX0</accession>
<comment type="caution">
    <text evidence="2">The sequence shown here is derived from an EMBL/GenBank/DDBJ whole genome shotgun (WGS) entry which is preliminary data.</text>
</comment>
<keyword evidence="1" id="KW-0472">Membrane</keyword>